<name>A0AAD9ACF6_9PEZI</name>
<dbReference type="EMBL" id="JAQOWY010000327">
    <property type="protein sequence ID" value="KAK1844057.1"/>
    <property type="molecule type" value="Genomic_DNA"/>
</dbReference>
<keyword evidence="2" id="KW-1185">Reference proteome</keyword>
<dbReference type="AlphaFoldDB" id="A0AAD9ACF6"/>
<evidence type="ECO:0000313" key="1">
    <source>
        <dbReference type="EMBL" id="KAK1844057.1"/>
    </source>
</evidence>
<accession>A0AAD9ACF6</accession>
<reference evidence="1" key="1">
    <citation type="submission" date="2023-01" db="EMBL/GenBank/DDBJ databases">
        <title>Colletotrichum chrysophilum M932 genome sequence.</title>
        <authorList>
            <person name="Baroncelli R."/>
        </authorList>
    </citation>
    <scope>NUCLEOTIDE SEQUENCE</scope>
    <source>
        <strain evidence="1">M932</strain>
    </source>
</reference>
<gene>
    <name evidence="1" type="ORF">CCHR01_13291</name>
</gene>
<dbReference type="Proteomes" id="UP001243330">
    <property type="component" value="Unassembled WGS sequence"/>
</dbReference>
<proteinExistence type="predicted"/>
<protein>
    <submittedName>
        <fullName evidence="1">Uncharacterized protein</fullName>
    </submittedName>
</protein>
<evidence type="ECO:0000313" key="2">
    <source>
        <dbReference type="Proteomes" id="UP001243330"/>
    </source>
</evidence>
<sequence length="140" mass="14858">MDTQHRGTDMGVQCGKQGVRARRELGSSKPLPCRSVAWLVALDLKTAGRQADQQKRSNSRRSCGIRGSLVGKVFEVGSSLAAQPLDPVLQVRNLNCCAVLCCTRLHLFPIFFACAAPAAAGCGCGYGCLLLHLASGRWGG</sequence>
<organism evidence="1 2">
    <name type="scientific">Colletotrichum chrysophilum</name>
    <dbReference type="NCBI Taxonomy" id="1836956"/>
    <lineage>
        <taxon>Eukaryota</taxon>
        <taxon>Fungi</taxon>
        <taxon>Dikarya</taxon>
        <taxon>Ascomycota</taxon>
        <taxon>Pezizomycotina</taxon>
        <taxon>Sordariomycetes</taxon>
        <taxon>Hypocreomycetidae</taxon>
        <taxon>Glomerellales</taxon>
        <taxon>Glomerellaceae</taxon>
        <taxon>Colletotrichum</taxon>
        <taxon>Colletotrichum gloeosporioides species complex</taxon>
    </lineage>
</organism>
<comment type="caution">
    <text evidence="1">The sequence shown here is derived from an EMBL/GenBank/DDBJ whole genome shotgun (WGS) entry which is preliminary data.</text>
</comment>